<organism evidence="6 7">
    <name type="scientific">Phocaeicola plebeius</name>
    <dbReference type="NCBI Taxonomy" id="310297"/>
    <lineage>
        <taxon>Bacteria</taxon>
        <taxon>Pseudomonadati</taxon>
        <taxon>Bacteroidota</taxon>
        <taxon>Bacteroidia</taxon>
        <taxon>Bacteroidales</taxon>
        <taxon>Bacteroidaceae</taxon>
        <taxon>Phocaeicola</taxon>
    </lineage>
</organism>
<dbReference type="EMBL" id="QSTW01000013">
    <property type="protein sequence ID" value="RGM90371.1"/>
    <property type="molecule type" value="Genomic_DNA"/>
</dbReference>
<sequence>MRIWIDNGHGADTNGKQSPDGRLREYAYARDIARRVVDALKKKGLDAQLLVPEEEDISLQERCARANRVKDSILVSVHCNAAGSGTQWMTARGWEAWTSVGQTKADKLAECLYQSAEQVLKGMKLRKDTADGDSDKESGFYILKHTVCPAVLTENLFQDNREDVDFLLSDEGRQKIVTLHVQGICKYLGV</sequence>
<dbReference type="GO" id="GO:0009253">
    <property type="term" value="P:peptidoglycan catabolic process"/>
    <property type="evidence" value="ECO:0007669"/>
    <property type="project" value="InterPro"/>
</dbReference>
<evidence type="ECO:0000313" key="7">
    <source>
        <dbReference type="Proteomes" id="UP000260814"/>
    </source>
</evidence>
<dbReference type="GO" id="GO:0008745">
    <property type="term" value="F:N-acetylmuramoyl-L-alanine amidase activity"/>
    <property type="evidence" value="ECO:0007669"/>
    <property type="project" value="UniProtKB-EC"/>
</dbReference>
<dbReference type="AlphaFoldDB" id="A0A3E4Z796"/>
<accession>A0A3E4Z796</accession>
<feature type="domain" description="MurNAc-LAA" evidence="5">
    <location>
        <begin position="63"/>
        <end position="185"/>
    </location>
</feature>
<dbReference type="SMART" id="SM00646">
    <property type="entry name" value="Ami_3"/>
    <property type="match status" value="1"/>
</dbReference>
<evidence type="ECO:0000256" key="3">
    <source>
        <dbReference type="ARBA" id="ARBA00022801"/>
    </source>
</evidence>
<evidence type="ECO:0000259" key="5">
    <source>
        <dbReference type="SMART" id="SM00646"/>
    </source>
</evidence>
<name>A0A3E4Z796_9BACT</name>
<dbReference type="InterPro" id="IPR050695">
    <property type="entry name" value="N-acetylmuramoyl_amidase_3"/>
</dbReference>
<dbReference type="PANTHER" id="PTHR30404">
    <property type="entry name" value="N-ACETYLMURAMOYL-L-ALANINE AMIDASE"/>
    <property type="match status" value="1"/>
</dbReference>
<dbReference type="Proteomes" id="UP000260814">
    <property type="component" value="Unassembled WGS sequence"/>
</dbReference>
<reference evidence="6 7" key="1">
    <citation type="submission" date="2018-08" db="EMBL/GenBank/DDBJ databases">
        <title>A genome reference for cultivated species of the human gut microbiota.</title>
        <authorList>
            <person name="Zou Y."/>
            <person name="Xue W."/>
            <person name="Luo G."/>
        </authorList>
    </citation>
    <scope>NUCLEOTIDE SEQUENCE [LARGE SCALE GENOMIC DNA]</scope>
    <source>
        <strain evidence="6 7">OM06-2</strain>
    </source>
</reference>
<evidence type="ECO:0000256" key="4">
    <source>
        <dbReference type="SAM" id="MobiDB-lite"/>
    </source>
</evidence>
<proteinExistence type="predicted"/>
<protein>
    <recommendedName>
        <fullName evidence="2">N-acetylmuramoyl-L-alanine amidase</fullName>
        <ecNumber evidence="2">3.5.1.28</ecNumber>
    </recommendedName>
</protein>
<evidence type="ECO:0000256" key="2">
    <source>
        <dbReference type="ARBA" id="ARBA00011901"/>
    </source>
</evidence>
<comment type="caution">
    <text evidence="6">The sequence shown here is derived from an EMBL/GenBank/DDBJ whole genome shotgun (WGS) entry which is preliminary data.</text>
</comment>
<evidence type="ECO:0000256" key="1">
    <source>
        <dbReference type="ARBA" id="ARBA00001561"/>
    </source>
</evidence>
<dbReference type="GO" id="GO:0030288">
    <property type="term" value="C:outer membrane-bounded periplasmic space"/>
    <property type="evidence" value="ECO:0007669"/>
    <property type="project" value="TreeGrafter"/>
</dbReference>
<evidence type="ECO:0000313" key="6">
    <source>
        <dbReference type="EMBL" id="RGM90371.1"/>
    </source>
</evidence>
<dbReference type="PANTHER" id="PTHR30404:SF0">
    <property type="entry name" value="N-ACETYLMURAMOYL-L-ALANINE AMIDASE AMIC"/>
    <property type="match status" value="1"/>
</dbReference>
<dbReference type="Pfam" id="PF01520">
    <property type="entry name" value="Amidase_3"/>
    <property type="match status" value="1"/>
</dbReference>
<gene>
    <name evidence="6" type="ORF">DXB87_10750</name>
</gene>
<comment type="catalytic activity">
    <reaction evidence="1">
        <text>Hydrolyzes the link between N-acetylmuramoyl residues and L-amino acid residues in certain cell-wall glycopeptides.</text>
        <dbReference type="EC" id="3.5.1.28"/>
    </reaction>
</comment>
<keyword evidence="3" id="KW-0378">Hydrolase</keyword>
<dbReference type="EC" id="3.5.1.28" evidence="2"/>
<dbReference type="Gene3D" id="3.40.630.40">
    <property type="entry name" value="Zn-dependent exopeptidases"/>
    <property type="match status" value="1"/>
</dbReference>
<dbReference type="CDD" id="cd02696">
    <property type="entry name" value="MurNAc-LAA"/>
    <property type="match status" value="1"/>
</dbReference>
<dbReference type="InterPro" id="IPR002508">
    <property type="entry name" value="MurNAc-LAA_cat"/>
</dbReference>
<feature type="region of interest" description="Disordered" evidence="4">
    <location>
        <begin position="1"/>
        <end position="20"/>
    </location>
</feature>
<dbReference type="SUPFAM" id="SSF53187">
    <property type="entry name" value="Zn-dependent exopeptidases"/>
    <property type="match status" value="1"/>
</dbReference>
<dbReference type="RefSeq" id="WP_117702165.1">
    <property type="nucleotide sequence ID" value="NZ_QSTW01000013.1"/>
</dbReference>